<sequence>MSSEVLPSFLAALELSPAAQERDVRRSYAQRLKKIDQETDPHGFQALRDAYEAALNWVRSPRDEAPVAPVVVQQAVRPDPSATAQEVLRALSQSMVAEPLVNLRMAEDRLHAALDDPRLLDLDARWMFEGGIAVLIAEGWQPGHEFLVPAAIELFRWRVEHSRLQGFGRAGQIVDSVITELDLYEQHAPDLRLSLDKVVRLLRGHERPEVGFLMTHMQFVEHMARAYPHLVHVITHPGSIQQWREWEAQAIAARPAPVQEPPRRGLMRIVDRRPGLILLAMLAVAFALLFFTAPKSPGRSAPGTASGTPAVTAPSATSQAPSHTAQELALKAGKEAMARAMKPAEYERPPAVVYPAASQRLGETGKALIQVMVRRDGTPGEVEVFQSSGYEKLDRAALDGVRGASFVPAKGRDGQPVNAWFIVPINFTQDKK</sequence>
<dbReference type="InterPro" id="IPR051045">
    <property type="entry name" value="TonB-dependent_transducer"/>
</dbReference>
<keyword evidence="6 11" id="KW-0812">Transmembrane</keyword>
<keyword evidence="7" id="KW-0653">Protein transport</keyword>
<dbReference type="RefSeq" id="WP_340334881.1">
    <property type="nucleotide sequence ID" value="NZ_JBBKZS010000003.1"/>
</dbReference>
<keyword evidence="3" id="KW-0813">Transport</keyword>
<dbReference type="Gene3D" id="3.30.1150.10">
    <property type="match status" value="1"/>
</dbReference>
<proteinExistence type="inferred from homology"/>
<keyword evidence="8 11" id="KW-1133">Transmembrane helix</keyword>
<feature type="compositionally biased region" description="Polar residues" evidence="10">
    <location>
        <begin position="303"/>
        <end position="325"/>
    </location>
</feature>
<dbReference type="PANTHER" id="PTHR33446:SF2">
    <property type="entry name" value="PROTEIN TONB"/>
    <property type="match status" value="1"/>
</dbReference>
<gene>
    <name evidence="13" type="ORF">WKW79_09445</name>
</gene>
<feature type="domain" description="TonB C-terminal" evidence="12">
    <location>
        <begin position="339"/>
        <end position="432"/>
    </location>
</feature>
<evidence type="ECO:0000256" key="8">
    <source>
        <dbReference type="ARBA" id="ARBA00022989"/>
    </source>
</evidence>
<organism evidence="13 14">
    <name type="scientific">Variovorax robiniae</name>
    <dbReference type="NCBI Taxonomy" id="1836199"/>
    <lineage>
        <taxon>Bacteria</taxon>
        <taxon>Pseudomonadati</taxon>
        <taxon>Pseudomonadota</taxon>
        <taxon>Betaproteobacteria</taxon>
        <taxon>Burkholderiales</taxon>
        <taxon>Comamonadaceae</taxon>
        <taxon>Variovorax</taxon>
    </lineage>
</organism>
<dbReference type="InterPro" id="IPR037682">
    <property type="entry name" value="TonB_C"/>
</dbReference>
<keyword evidence="9 11" id="KW-0472">Membrane</keyword>
<dbReference type="NCBIfam" id="TIGR01352">
    <property type="entry name" value="tonB_Cterm"/>
    <property type="match status" value="1"/>
</dbReference>
<evidence type="ECO:0000256" key="2">
    <source>
        <dbReference type="ARBA" id="ARBA00006555"/>
    </source>
</evidence>
<dbReference type="SUPFAM" id="SSF74653">
    <property type="entry name" value="TolA/TonB C-terminal domain"/>
    <property type="match status" value="1"/>
</dbReference>
<evidence type="ECO:0000256" key="3">
    <source>
        <dbReference type="ARBA" id="ARBA00022448"/>
    </source>
</evidence>
<comment type="caution">
    <text evidence="13">The sequence shown here is derived from an EMBL/GenBank/DDBJ whole genome shotgun (WGS) entry which is preliminary data.</text>
</comment>
<evidence type="ECO:0000256" key="11">
    <source>
        <dbReference type="SAM" id="Phobius"/>
    </source>
</evidence>
<dbReference type="Pfam" id="PF03544">
    <property type="entry name" value="TonB_C"/>
    <property type="match status" value="1"/>
</dbReference>
<accession>A0ABU8X4Q0</accession>
<feature type="region of interest" description="Disordered" evidence="10">
    <location>
        <begin position="298"/>
        <end position="326"/>
    </location>
</feature>
<comment type="subcellular location">
    <subcellularLocation>
        <location evidence="1">Cell inner membrane</location>
        <topology evidence="1">Single-pass membrane protein</topology>
        <orientation evidence="1">Periplasmic side</orientation>
    </subcellularLocation>
</comment>
<dbReference type="PROSITE" id="PS52015">
    <property type="entry name" value="TONB_CTD"/>
    <property type="match status" value="1"/>
</dbReference>
<evidence type="ECO:0000259" key="12">
    <source>
        <dbReference type="PROSITE" id="PS52015"/>
    </source>
</evidence>
<comment type="similarity">
    <text evidence="2">Belongs to the TonB family.</text>
</comment>
<keyword evidence="5" id="KW-0997">Cell inner membrane</keyword>
<evidence type="ECO:0000256" key="1">
    <source>
        <dbReference type="ARBA" id="ARBA00004383"/>
    </source>
</evidence>
<evidence type="ECO:0000256" key="7">
    <source>
        <dbReference type="ARBA" id="ARBA00022927"/>
    </source>
</evidence>
<keyword evidence="4" id="KW-1003">Cell membrane</keyword>
<evidence type="ECO:0000313" key="14">
    <source>
        <dbReference type="Proteomes" id="UP001367030"/>
    </source>
</evidence>
<protein>
    <submittedName>
        <fullName evidence="13">Energy transducer TonB</fullName>
    </submittedName>
</protein>
<evidence type="ECO:0000256" key="9">
    <source>
        <dbReference type="ARBA" id="ARBA00023136"/>
    </source>
</evidence>
<evidence type="ECO:0000313" key="13">
    <source>
        <dbReference type="EMBL" id="MEJ8854790.1"/>
    </source>
</evidence>
<name>A0ABU8X4Q0_9BURK</name>
<dbReference type="EMBL" id="JBBKZS010000003">
    <property type="protein sequence ID" value="MEJ8854790.1"/>
    <property type="molecule type" value="Genomic_DNA"/>
</dbReference>
<evidence type="ECO:0000256" key="5">
    <source>
        <dbReference type="ARBA" id="ARBA00022519"/>
    </source>
</evidence>
<dbReference type="PANTHER" id="PTHR33446">
    <property type="entry name" value="PROTEIN TONB-RELATED"/>
    <property type="match status" value="1"/>
</dbReference>
<reference evidence="13 14" key="1">
    <citation type="submission" date="2024-03" db="EMBL/GenBank/DDBJ databases">
        <title>Novel species of the genus Variovorax.</title>
        <authorList>
            <person name="Liu Q."/>
            <person name="Xin Y.-H."/>
        </authorList>
    </citation>
    <scope>NUCLEOTIDE SEQUENCE [LARGE SCALE GENOMIC DNA]</scope>
    <source>
        <strain evidence="13 14">KACC 18901</strain>
    </source>
</reference>
<evidence type="ECO:0000256" key="6">
    <source>
        <dbReference type="ARBA" id="ARBA00022692"/>
    </source>
</evidence>
<keyword evidence="14" id="KW-1185">Reference proteome</keyword>
<feature type="transmembrane region" description="Helical" evidence="11">
    <location>
        <begin position="275"/>
        <end position="293"/>
    </location>
</feature>
<dbReference type="InterPro" id="IPR006260">
    <property type="entry name" value="TonB/TolA_C"/>
</dbReference>
<dbReference type="Proteomes" id="UP001367030">
    <property type="component" value="Unassembled WGS sequence"/>
</dbReference>
<evidence type="ECO:0000256" key="10">
    <source>
        <dbReference type="SAM" id="MobiDB-lite"/>
    </source>
</evidence>
<evidence type="ECO:0000256" key="4">
    <source>
        <dbReference type="ARBA" id="ARBA00022475"/>
    </source>
</evidence>